<evidence type="ECO:0000313" key="1">
    <source>
        <dbReference type="EMBL" id="DAE92200.1"/>
    </source>
</evidence>
<dbReference type="EMBL" id="BK057795">
    <property type="protein sequence ID" value="DAE92200.1"/>
    <property type="molecule type" value="Genomic_DNA"/>
</dbReference>
<sequence length="44" mass="5582">MSETLEELEEKYFMLEMQDTWSSRDYKYADELRNKIKKMKEEER</sequence>
<reference evidence="1" key="1">
    <citation type="journal article" date="2021" name="Proc. Natl. Acad. Sci. U.S.A.">
        <title>A Catalog of Tens of Thousands of Viruses from Human Metagenomes Reveals Hidden Associations with Chronic Diseases.</title>
        <authorList>
            <person name="Tisza M.J."/>
            <person name="Buck C.B."/>
        </authorList>
    </citation>
    <scope>NUCLEOTIDE SEQUENCE</scope>
    <source>
        <strain evidence="1">CtES717</strain>
    </source>
</reference>
<name>A0A8S5RRR9_9CAUD</name>
<protein>
    <submittedName>
        <fullName evidence="1">Uncharacterized protein</fullName>
    </submittedName>
</protein>
<accession>A0A8S5RRR9</accession>
<organism evidence="1">
    <name type="scientific">Siphoviridae sp. ctES717</name>
    <dbReference type="NCBI Taxonomy" id="2827564"/>
    <lineage>
        <taxon>Viruses</taxon>
        <taxon>Duplodnaviria</taxon>
        <taxon>Heunggongvirae</taxon>
        <taxon>Uroviricota</taxon>
        <taxon>Caudoviricetes</taxon>
    </lineage>
</organism>
<proteinExistence type="predicted"/>